<evidence type="ECO:0000259" key="2">
    <source>
        <dbReference type="Pfam" id="PF00582"/>
    </source>
</evidence>
<dbReference type="InterPro" id="IPR006015">
    <property type="entry name" value="Universal_stress_UspA"/>
</dbReference>
<organism evidence="3 4">
    <name type="scientific">Candidatus Sulfobium mesophilum</name>
    <dbReference type="NCBI Taxonomy" id="2016548"/>
    <lineage>
        <taxon>Bacteria</taxon>
        <taxon>Pseudomonadati</taxon>
        <taxon>Nitrospirota</taxon>
        <taxon>Nitrospiria</taxon>
        <taxon>Nitrospirales</taxon>
        <taxon>Nitrospiraceae</taxon>
        <taxon>Candidatus Sulfobium</taxon>
    </lineage>
</organism>
<gene>
    <name evidence="3" type="ORF">NBG4_310026</name>
</gene>
<dbReference type="SUPFAM" id="SSF52402">
    <property type="entry name" value="Adenine nucleotide alpha hydrolases-like"/>
    <property type="match status" value="1"/>
</dbReference>
<dbReference type="EMBL" id="OUUY01000077">
    <property type="protein sequence ID" value="SPQ00753.1"/>
    <property type="molecule type" value="Genomic_DNA"/>
</dbReference>
<dbReference type="Proteomes" id="UP000245125">
    <property type="component" value="Unassembled WGS sequence"/>
</dbReference>
<reference evidence="4" key="1">
    <citation type="submission" date="2018-03" db="EMBL/GenBank/DDBJ databases">
        <authorList>
            <person name="Zecchin S."/>
        </authorList>
    </citation>
    <scope>NUCLEOTIDE SEQUENCE [LARGE SCALE GENOMIC DNA]</scope>
</reference>
<evidence type="ECO:0000313" key="4">
    <source>
        <dbReference type="Proteomes" id="UP000245125"/>
    </source>
</evidence>
<evidence type="ECO:0000256" key="1">
    <source>
        <dbReference type="ARBA" id="ARBA00008791"/>
    </source>
</evidence>
<feature type="domain" description="UspA" evidence="2">
    <location>
        <begin position="1"/>
        <end position="138"/>
    </location>
</feature>
<dbReference type="AlphaFoldDB" id="A0A2U3QH74"/>
<dbReference type="Pfam" id="PF00582">
    <property type="entry name" value="Usp"/>
    <property type="match status" value="1"/>
</dbReference>
<accession>A0A2U3QH74</accession>
<protein>
    <submittedName>
        <fullName evidence="3">Universal stress protein family</fullName>
    </submittedName>
</protein>
<sequence length="138" mass="14441">MKKILVAHDGSDYADRALLKAAELAGTSSASLIVISVVPNLCFSEIGIDCDTVTRLYRSEIEGAMEGVKTLLSEKGIEAETMVLEGNPADVICDHAGGMGFDLVVIGSRGKQATERTILGSVSSRVVACAPCSVLVVR</sequence>
<dbReference type="CDD" id="cd00293">
    <property type="entry name" value="USP-like"/>
    <property type="match status" value="1"/>
</dbReference>
<keyword evidence="4" id="KW-1185">Reference proteome</keyword>
<dbReference type="PANTHER" id="PTHR46268:SF6">
    <property type="entry name" value="UNIVERSAL STRESS PROTEIN UP12"/>
    <property type="match status" value="1"/>
</dbReference>
<proteinExistence type="inferred from homology"/>
<dbReference type="PANTHER" id="PTHR46268">
    <property type="entry name" value="STRESS RESPONSE PROTEIN NHAX"/>
    <property type="match status" value="1"/>
</dbReference>
<dbReference type="InterPro" id="IPR006016">
    <property type="entry name" value="UspA"/>
</dbReference>
<dbReference type="OrthoDB" id="9777884at2"/>
<evidence type="ECO:0000313" key="3">
    <source>
        <dbReference type="EMBL" id="SPQ00753.1"/>
    </source>
</evidence>
<dbReference type="PRINTS" id="PR01438">
    <property type="entry name" value="UNVRSLSTRESS"/>
</dbReference>
<name>A0A2U3QH74_9BACT</name>
<dbReference type="Gene3D" id="3.40.50.620">
    <property type="entry name" value="HUPs"/>
    <property type="match status" value="1"/>
</dbReference>
<dbReference type="InterPro" id="IPR014729">
    <property type="entry name" value="Rossmann-like_a/b/a_fold"/>
</dbReference>
<comment type="similarity">
    <text evidence="1">Belongs to the universal stress protein A family.</text>
</comment>